<keyword evidence="4" id="KW-0274">FAD</keyword>
<dbReference type="SUPFAM" id="SSF56176">
    <property type="entry name" value="FAD-binding/transporter-associated domain-like"/>
    <property type="match status" value="1"/>
</dbReference>
<proteinExistence type="inferred from homology"/>
<evidence type="ECO:0000256" key="4">
    <source>
        <dbReference type="ARBA" id="ARBA00022827"/>
    </source>
</evidence>
<dbReference type="PANTHER" id="PTHR42973:SF39">
    <property type="entry name" value="FAD-BINDING PCMH-TYPE DOMAIN-CONTAINING PROTEIN"/>
    <property type="match status" value="1"/>
</dbReference>
<dbReference type="EMBL" id="CP118615">
    <property type="protein sequence ID" value="WDZ86537.1"/>
    <property type="molecule type" value="Genomic_DNA"/>
</dbReference>
<dbReference type="Gene3D" id="3.40.462.20">
    <property type="match status" value="1"/>
</dbReference>
<evidence type="ECO:0000256" key="1">
    <source>
        <dbReference type="ARBA" id="ARBA00001974"/>
    </source>
</evidence>
<dbReference type="InterPro" id="IPR006093">
    <property type="entry name" value="Oxy_OxRdtase_FAD_BS"/>
</dbReference>
<gene>
    <name evidence="8" type="ORF">PVK37_09130</name>
</gene>
<dbReference type="Pfam" id="PF01565">
    <property type="entry name" value="FAD_binding_4"/>
    <property type="match status" value="1"/>
</dbReference>
<dbReference type="Proteomes" id="UP001219605">
    <property type="component" value="Chromosome"/>
</dbReference>
<comment type="cofactor">
    <cofactor evidence="1">
        <name>FAD</name>
        <dbReference type="ChEBI" id="CHEBI:57692"/>
    </cofactor>
</comment>
<accession>A0ABY7ZU37</accession>
<dbReference type="PANTHER" id="PTHR42973">
    <property type="entry name" value="BINDING OXIDOREDUCTASE, PUTATIVE (AFU_ORTHOLOGUE AFUA_1G17690)-RELATED"/>
    <property type="match status" value="1"/>
</dbReference>
<sequence length="506" mass="54530">MPTRRSVLRTIGGLTVAAAAGTAVSGHAAAGPVSGDPWRRLDDLLTGRLVRPTHAGYAAAQRVYLGEYSTANPQAIAYCRTVDDVRACLRFVRDEGIELHTRSGGHNLAGWSTGPGLVVDLSRFHQTRVGPETVHVGPGVRSIDALTALAGYGRQIVTGTCPTVCPGGFISGGGVGHQTRKFGTGSDRLVSALVVLADGRVVRTSADREPDLFWALRGGGGGTFGIVLDFEVRPIEAPYGVHFDTVWPWDRAAEVLEAWQKWSVSSSHDLGSALLVVLPDAAPGATPVVMLNGAYWGPRAELEAGLAAMAAEAGTGPVTSQLHEGTYHEVMQRVYGCGQLTVRECHLEGQNPDAALPRGGFLRERTRIFDRPVTGTVLTDALALFDDRQAGQTRLLSLTATGGRANEVDRAETAYWHRNAQFLTGFAALAQHPAPPEEQESAVRWVQRGFRTLDPVSTGESYLNFPDLFLTDWQRAYHGDNYTRLLQVKRQYDPGNLFHHPQSVGS</sequence>
<evidence type="ECO:0000259" key="7">
    <source>
        <dbReference type="PROSITE" id="PS51387"/>
    </source>
</evidence>
<evidence type="ECO:0000256" key="2">
    <source>
        <dbReference type="ARBA" id="ARBA00005466"/>
    </source>
</evidence>
<evidence type="ECO:0000256" key="3">
    <source>
        <dbReference type="ARBA" id="ARBA00022630"/>
    </source>
</evidence>
<evidence type="ECO:0000256" key="6">
    <source>
        <dbReference type="SAM" id="SignalP"/>
    </source>
</evidence>
<dbReference type="PROSITE" id="PS00862">
    <property type="entry name" value="OX2_COVAL_FAD"/>
    <property type="match status" value="1"/>
</dbReference>
<dbReference type="InterPro" id="IPR016166">
    <property type="entry name" value="FAD-bd_PCMH"/>
</dbReference>
<dbReference type="InterPro" id="IPR006311">
    <property type="entry name" value="TAT_signal"/>
</dbReference>
<dbReference type="Gene3D" id="3.30.465.10">
    <property type="match status" value="1"/>
</dbReference>
<evidence type="ECO:0000313" key="9">
    <source>
        <dbReference type="Proteomes" id="UP001219605"/>
    </source>
</evidence>
<dbReference type="InterPro" id="IPR006094">
    <property type="entry name" value="Oxid_FAD_bind_N"/>
</dbReference>
<organism evidence="8 9">
    <name type="scientific">Micromonospora cathayae</name>
    <dbReference type="NCBI Taxonomy" id="3028804"/>
    <lineage>
        <taxon>Bacteria</taxon>
        <taxon>Bacillati</taxon>
        <taxon>Actinomycetota</taxon>
        <taxon>Actinomycetes</taxon>
        <taxon>Micromonosporales</taxon>
        <taxon>Micromonosporaceae</taxon>
        <taxon>Micromonospora</taxon>
    </lineage>
</organism>
<keyword evidence="9" id="KW-1185">Reference proteome</keyword>
<dbReference type="InterPro" id="IPR012951">
    <property type="entry name" value="BBE"/>
</dbReference>
<dbReference type="Pfam" id="PF08031">
    <property type="entry name" value="BBE"/>
    <property type="match status" value="1"/>
</dbReference>
<name>A0ABY7ZU37_9ACTN</name>
<reference evidence="8 9" key="1">
    <citation type="submission" date="2023-02" db="EMBL/GenBank/DDBJ databases">
        <authorList>
            <person name="Mo P."/>
        </authorList>
    </citation>
    <scope>NUCLEOTIDE SEQUENCE [LARGE SCALE GENOMIC DNA]</scope>
    <source>
        <strain evidence="8 9">HUAS 3</strain>
    </source>
</reference>
<dbReference type="RefSeq" id="WP_275033371.1">
    <property type="nucleotide sequence ID" value="NZ_CP118615.1"/>
</dbReference>
<feature type="domain" description="FAD-binding PCMH-type" evidence="7">
    <location>
        <begin position="69"/>
        <end position="237"/>
    </location>
</feature>
<dbReference type="PROSITE" id="PS51387">
    <property type="entry name" value="FAD_PCMH"/>
    <property type="match status" value="1"/>
</dbReference>
<keyword evidence="5" id="KW-0560">Oxidoreductase</keyword>
<protein>
    <submittedName>
        <fullName evidence="8">FAD-dependent oxidoreductase</fullName>
    </submittedName>
</protein>
<keyword evidence="3" id="KW-0285">Flavoprotein</keyword>
<dbReference type="InterPro" id="IPR016169">
    <property type="entry name" value="FAD-bd_PCMH_sub2"/>
</dbReference>
<dbReference type="InterPro" id="IPR050416">
    <property type="entry name" value="FAD-linked_Oxidoreductase"/>
</dbReference>
<keyword evidence="6" id="KW-0732">Signal</keyword>
<evidence type="ECO:0000313" key="8">
    <source>
        <dbReference type="EMBL" id="WDZ86537.1"/>
    </source>
</evidence>
<evidence type="ECO:0000256" key="5">
    <source>
        <dbReference type="ARBA" id="ARBA00023002"/>
    </source>
</evidence>
<dbReference type="InterPro" id="IPR036318">
    <property type="entry name" value="FAD-bd_PCMH-like_sf"/>
</dbReference>
<feature type="signal peptide" evidence="6">
    <location>
        <begin position="1"/>
        <end position="28"/>
    </location>
</feature>
<dbReference type="PROSITE" id="PS51318">
    <property type="entry name" value="TAT"/>
    <property type="match status" value="1"/>
</dbReference>
<comment type="similarity">
    <text evidence="2">Belongs to the oxygen-dependent FAD-linked oxidoreductase family.</text>
</comment>
<feature type="chain" id="PRO_5046330239" evidence="6">
    <location>
        <begin position="29"/>
        <end position="506"/>
    </location>
</feature>